<gene>
    <name evidence="6" type="ORF">BD626DRAFT_483078</name>
</gene>
<dbReference type="SUPFAM" id="SSF144232">
    <property type="entry name" value="HIT/MYND zinc finger-like"/>
    <property type="match status" value="1"/>
</dbReference>
<dbReference type="OrthoDB" id="432970at2759"/>
<dbReference type="PROSITE" id="PS01360">
    <property type="entry name" value="ZF_MYND_1"/>
    <property type="match status" value="1"/>
</dbReference>
<reference evidence="6 7" key="1">
    <citation type="journal article" date="2019" name="New Phytol.">
        <title>Comparative genomics reveals unique wood-decay strategies and fruiting body development in the Schizophyllaceae.</title>
        <authorList>
            <person name="Almasi E."/>
            <person name="Sahu N."/>
            <person name="Krizsan K."/>
            <person name="Balint B."/>
            <person name="Kovacs G.M."/>
            <person name="Kiss B."/>
            <person name="Cseklye J."/>
            <person name="Drula E."/>
            <person name="Henrissat B."/>
            <person name="Nagy I."/>
            <person name="Chovatia M."/>
            <person name="Adam C."/>
            <person name="LaButti K."/>
            <person name="Lipzen A."/>
            <person name="Riley R."/>
            <person name="Grigoriev I.V."/>
            <person name="Nagy L.G."/>
        </authorList>
    </citation>
    <scope>NUCLEOTIDE SEQUENCE [LARGE SCALE GENOMIC DNA]</scope>
    <source>
        <strain evidence="6 7">NL-1724</strain>
    </source>
</reference>
<evidence type="ECO:0000256" key="4">
    <source>
        <dbReference type="PROSITE-ProRule" id="PRU00134"/>
    </source>
</evidence>
<sequence length="585" mass="66780">MHSSRLDGRIPGSAIRKLPLAMERLQPDPYTLINLHEEPVRKEVCEQCEFAYQYLCIYLCLMEEASGSPAPDILRRTFAQSWRGAWRWACFFYENANNDMLCATIVQESTHGLLKTLHAFYVATTCFAEGVIAIRDTPGALAQLVDLWVHVSYYEPPTARGCEDFMTADLFVSECIRRVLNTIPVPTPNSSGAGTRGNGNPLAAHATNELLDLVDGQPRKLYHGILHTRLSVYLEQGAALPTEVFDEVLRATADVLSALAPLCPGNYSRDAVYAVMSCWKAVGMRPRNASTVAADGCIRILRTGHSVSTDPRPLLWAIRADLVPLLFSLLRQNARAQHDNWQLLLLDIQFQMRNRRVLRVLRRCAEKYLQEESRGDVYPMKEFTEDYYACLRTEDKTNAWVRKKMNCEPCKRSIRDHSLKRCVCKAFYYCSKECQREHWRENHHEWCYSIANYVQLNSGADIVNAMSTAASYIDEFREGVIHDIKRAQQDEHLHQNSHRLLCTVDLSTIKYDTTSTTEPQISVSIIERTVLDFVMPQYIEVHVKFPSGGRGSLVTPAGMFSLEQILRTDKVEIEMPFDFQWYCDP</sequence>
<dbReference type="InterPro" id="IPR002893">
    <property type="entry name" value="Znf_MYND"/>
</dbReference>
<dbReference type="GO" id="GO:0008270">
    <property type="term" value="F:zinc ion binding"/>
    <property type="evidence" value="ECO:0007669"/>
    <property type="project" value="UniProtKB-KW"/>
</dbReference>
<accession>A0A550CP25</accession>
<evidence type="ECO:0000259" key="5">
    <source>
        <dbReference type="PROSITE" id="PS50865"/>
    </source>
</evidence>
<evidence type="ECO:0000256" key="3">
    <source>
        <dbReference type="ARBA" id="ARBA00022833"/>
    </source>
</evidence>
<keyword evidence="7" id="KW-1185">Reference proteome</keyword>
<dbReference type="Pfam" id="PF01753">
    <property type="entry name" value="zf-MYND"/>
    <property type="match status" value="1"/>
</dbReference>
<dbReference type="STRING" id="97359.A0A550CP25"/>
<organism evidence="6 7">
    <name type="scientific">Schizophyllum amplum</name>
    <dbReference type="NCBI Taxonomy" id="97359"/>
    <lineage>
        <taxon>Eukaryota</taxon>
        <taxon>Fungi</taxon>
        <taxon>Dikarya</taxon>
        <taxon>Basidiomycota</taxon>
        <taxon>Agaricomycotina</taxon>
        <taxon>Agaricomycetes</taxon>
        <taxon>Agaricomycetidae</taxon>
        <taxon>Agaricales</taxon>
        <taxon>Schizophyllaceae</taxon>
        <taxon>Schizophyllum</taxon>
    </lineage>
</organism>
<feature type="domain" description="MYND-type" evidence="5">
    <location>
        <begin position="407"/>
        <end position="447"/>
    </location>
</feature>
<keyword evidence="3" id="KW-0862">Zinc</keyword>
<dbReference type="Proteomes" id="UP000320762">
    <property type="component" value="Unassembled WGS sequence"/>
</dbReference>
<comment type="caution">
    <text evidence="6">The sequence shown here is derived from an EMBL/GenBank/DDBJ whole genome shotgun (WGS) entry which is preliminary data.</text>
</comment>
<keyword evidence="2 4" id="KW-0863">Zinc-finger</keyword>
<dbReference type="PROSITE" id="PS50865">
    <property type="entry name" value="ZF_MYND_2"/>
    <property type="match status" value="1"/>
</dbReference>
<name>A0A550CP25_9AGAR</name>
<dbReference type="Gene3D" id="6.10.140.2220">
    <property type="match status" value="1"/>
</dbReference>
<dbReference type="AlphaFoldDB" id="A0A550CP25"/>
<evidence type="ECO:0000256" key="2">
    <source>
        <dbReference type="ARBA" id="ARBA00022771"/>
    </source>
</evidence>
<evidence type="ECO:0000313" key="6">
    <source>
        <dbReference type="EMBL" id="TRM66556.1"/>
    </source>
</evidence>
<protein>
    <recommendedName>
        <fullName evidence="5">MYND-type domain-containing protein</fullName>
    </recommendedName>
</protein>
<evidence type="ECO:0000313" key="7">
    <source>
        <dbReference type="Proteomes" id="UP000320762"/>
    </source>
</evidence>
<proteinExistence type="predicted"/>
<evidence type="ECO:0000256" key="1">
    <source>
        <dbReference type="ARBA" id="ARBA00022723"/>
    </source>
</evidence>
<dbReference type="EMBL" id="VDMD01000003">
    <property type="protein sequence ID" value="TRM66556.1"/>
    <property type="molecule type" value="Genomic_DNA"/>
</dbReference>
<keyword evidence="1" id="KW-0479">Metal-binding</keyword>